<feature type="transmembrane region" description="Helical" evidence="12">
    <location>
        <begin position="315"/>
        <end position="336"/>
    </location>
</feature>
<keyword evidence="10" id="KW-0407">Ion channel</keyword>
<evidence type="ECO:0000256" key="12">
    <source>
        <dbReference type="SAM" id="Phobius"/>
    </source>
</evidence>
<feature type="transmembrane region" description="Helical" evidence="12">
    <location>
        <begin position="380"/>
        <end position="399"/>
    </location>
</feature>
<proteinExistence type="inferred from homology"/>
<feature type="transmembrane region" description="Helical" evidence="12">
    <location>
        <begin position="116"/>
        <end position="133"/>
    </location>
</feature>
<gene>
    <name evidence="13" type="ORF">HAZT_HAZT001214</name>
</gene>
<keyword evidence="5 12" id="KW-0812">Transmembrane</keyword>
<keyword evidence="4" id="KW-1003">Cell membrane</keyword>
<evidence type="ECO:0000256" key="5">
    <source>
        <dbReference type="ARBA" id="ARBA00022692"/>
    </source>
</evidence>
<feature type="transmembrane region" description="Helical" evidence="12">
    <location>
        <begin position="287"/>
        <end position="309"/>
    </location>
</feature>
<feature type="transmembrane region" description="Helical" evidence="12">
    <location>
        <begin position="48"/>
        <end position="71"/>
    </location>
</feature>
<feature type="transmembrane region" description="Helical" evidence="12">
    <location>
        <begin position="153"/>
        <end position="172"/>
    </location>
</feature>
<evidence type="ECO:0000256" key="6">
    <source>
        <dbReference type="ARBA" id="ARBA00022781"/>
    </source>
</evidence>
<evidence type="ECO:0000256" key="2">
    <source>
        <dbReference type="ARBA" id="ARBA00006513"/>
    </source>
</evidence>
<name>A0A6A0HBK5_HYAAZ</name>
<comment type="caution">
    <text evidence="13">The sequence shown here is derived from an EMBL/GenBank/DDBJ whole genome shotgun (WGS) entry which is preliminary data.</text>
</comment>
<reference evidence="13" key="1">
    <citation type="submission" date="2014-08" db="EMBL/GenBank/DDBJ databases">
        <authorList>
            <person name="Murali S."/>
            <person name="Richards S."/>
            <person name="Bandaranaike D."/>
            <person name="Bellair M."/>
            <person name="Blankenburg K."/>
            <person name="Chao H."/>
            <person name="Dinh H."/>
            <person name="Doddapaneni H."/>
            <person name="Dugan-Rocha S."/>
            <person name="Elkadiri S."/>
            <person name="Gnanaolivu R."/>
            <person name="Hughes D."/>
            <person name="Lee S."/>
            <person name="Li M."/>
            <person name="Ming W."/>
            <person name="Munidasa M."/>
            <person name="Muniz J."/>
            <person name="Nguyen L."/>
            <person name="Osuji N."/>
            <person name="Pu L.-L."/>
            <person name="Puazo M."/>
            <person name="Skinner E."/>
            <person name="Qu C."/>
            <person name="Quiroz J."/>
            <person name="Raj R."/>
            <person name="Weissenberger G."/>
            <person name="Xin Y."/>
            <person name="Zou X."/>
            <person name="Han Y."/>
            <person name="Worley K."/>
            <person name="Muzny D."/>
            <person name="Gibbs R."/>
        </authorList>
    </citation>
    <scope>NUCLEOTIDE SEQUENCE</scope>
    <source>
        <strain evidence="13">HAZT.00-mixed</strain>
        <tissue evidence="13">Whole organism</tissue>
    </source>
</reference>
<comment type="similarity">
    <text evidence="2">Belongs to the otopetrin family.</text>
</comment>
<evidence type="ECO:0000256" key="10">
    <source>
        <dbReference type="ARBA" id="ARBA00023303"/>
    </source>
</evidence>
<dbReference type="EMBL" id="JQDR03002234">
    <property type="protein sequence ID" value="KAA0203178.1"/>
    <property type="molecule type" value="Genomic_DNA"/>
</dbReference>
<feature type="transmembrane region" description="Helical" evidence="12">
    <location>
        <begin position="482"/>
        <end position="503"/>
    </location>
</feature>
<accession>A0A6A0HBK5</accession>
<evidence type="ECO:0000256" key="3">
    <source>
        <dbReference type="ARBA" id="ARBA00022448"/>
    </source>
</evidence>
<keyword evidence="3" id="KW-0813">Transport</keyword>
<dbReference type="PANTHER" id="PTHR21522">
    <property type="entry name" value="PROTON CHANNEL OTOP"/>
    <property type="match status" value="1"/>
</dbReference>
<dbReference type="Proteomes" id="UP000711488">
    <property type="component" value="Unassembled WGS sequence"/>
</dbReference>
<comment type="subcellular location">
    <subcellularLocation>
        <location evidence="1">Cell membrane</location>
        <topology evidence="1">Multi-pass membrane protein</topology>
    </subcellularLocation>
</comment>
<evidence type="ECO:0000256" key="11">
    <source>
        <dbReference type="SAM" id="MobiDB-lite"/>
    </source>
</evidence>
<feature type="transmembrane region" description="Helical" evidence="12">
    <location>
        <begin position="524"/>
        <end position="542"/>
    </location>
</feature>
<evidence type="ECO:0000256" key="8">
    <source>
        <dbReference type="ARBA" id="ARBA00023065"/>
    </source>
</evidence>
<protein>
    <submittedName>
        <fullName evidence="13">Uncharacterized protein</fullName>
    </submittedName>
</protein>
<feature type="transmembrane region" description="Helical" evidence="12">
    <location>
        <begin position="262"/>
        <end position="280"/>
    </location>
</feature>
<dbReference type="Pfam" id="PF03189">
    <property type="entry name" value="Otopetrin"/>
    <property type="match status" value="2"/>
</dbReference>
<keyword evidence="6" id="KW-0375">Hydrogen ion transport</keyword>
<feature type="transmembrane region" description="Helical" evidence="12">
    <location>
        <begin position="184"/>
        <end position="205"/>
    </location>
</feature>
<dbReference type="GO" id="GO:0005886">
    <property type="term" value="C:plasma membrane"/>
    <property type="evidence" value="ECO:0007669"/>
    <property type="project" value="UniProtKB-SubCell"/>
</dbReference>
<feature type="transmembrane region" description="Helical" evidence="12">
    <location>
        <begin position="419"/>
        <end position="440"/>
    </location>
</feature>
<feature type="transmembrane region" description="Helical" evidence="12">
    <location>
        <begin position="452"/>
        <end position="476"/>
    </location>
</feature>
<feature type="region of interest" description="Disordered" evidence="11">
    <location>
        <begin position="601"/>
        <end position="622"/>
    </location>
</feature>
<feature type="compositionally biased region" description="Polar residues" evidence="11">
    <location>
        <begin position="607"/>
        <end position="618"/>
    </location>
</feature>
<evidence type="ECO:0000256" key="9">
    <source>
        <dbReference type="ARBA" id="ARBA00023136"/>
    </source>
</evidence>
<dbReference type="InterPro" id="IPR004878">
    <property type="entry name" value="Otopetrin"/>
</dbReference>
<evidence type="ECO:0000256" key="1">
    <source>
        <dbReference type="ARBA" id="ARBA00004651"/>
    </source>
</evidence>
<dbReference type="PANTHER" id="PTHR21522:SF32">
    <property type="entry name" value="OTOPETRIN-2"/>
    <property type="match status" value="1"/>
</dbReference>
<dbReference type="GO" id="GO:0015252">
    <property type="term" value="F:proton channel activity"/>
    <property type="evidence" value="ECO:0007669"/>
    <property type="project" value="InterPro"/>
</dbReference>
<evidence type="ECO:0000256" key="4">
    <source>
        <dbReference type="ARBA" id="ARBA00022475"/>
    </source>
</evidence>
<reference evidence="13" key="2">
    <citation type="journal article" date="2018" name="Environ. Sci. Technol.">
        <title>The Toxicogenome of Hyalella azteca: A Model for Sediment Ecotoxicology and Evolutionary Toxicology.</title>
        <authorList>
            <person name="Poynton H.C."/>
            <person name="Hasenbein S."/>
            <person name="Benoit J.B."/>
            <person name="Sepulveda M.S."/>
            <person name="Poelchau M.F."/>
            <person name="Hughes D.S.T."/>
            <person name="Murali S.C."/>
            <person name="Chen S."/>
            <person name="Glastad K.M."/>
            <person name="Goodisman M.A.D."/>
            <person name="Werren J.H."/>
            <person name="Vineis J.H."/>
            <person name="Bowen J.L."/>
            <person name="Friedrich M."/>
            <person name="Jones J."/>
            <person name="Robertson H.M."/>
            <person name="Feyereisen R."/>
            <person name="Mechler-Hickson A."/>
            <person name="Mathers N."/>
            <person name="Lee C.E."/>
            <person name="Colbourne J.K."/>
            <person name="Biales A."/>
            <person name="Johnston J.S."/>
            <person name="Wellborn G.A."/>
            <person name="Rosendale A.J."/>
            <person name="Cridge A.G."/>
            <person name="Munoz-Torres M.C."/>
            <person name="Bain P.A."/>
            <person name="Manny A.R."/>
            <person name="Major K.M."/>
            <person name="Lambert F.N."/>
            <person name="Vulpe C.D."/>
            <person name="Tuck P."/>
            <person name="Blalock B.J."/>
            <person name="Lin Y.Y."/>
            <person name="Smith M.E."/>
            <person name="Ochoa-Acuna H."/>
            <person name="Chen M.M."/>
            <person name="Childers C.P."/>
            <person name="Qu J."/>
            <person name="Dugan S."/>
            <person name="Lee S.L."/>
            <person name="Chao H."/>
            <person name="Dinh H."/>
            <person name="Han Y."/>
            <person name="Doddapaneni H."/>
            <person name="Worley K.C."/>
            <person name="Muzny D.M."/>
            <person name="Gibbs R.A."/>
            <person name="Richards S."/>
        </authorList>
    </citation>
    <scope>NUCLEOTIDE SEQUENCE</scope>
    <source>
        <strain evidence="13">HAZT.00-mixed</strain>
        <tissue evidence="13">Whole organism</tissue>
    </source>
</reference>
<organism evidence="13">
    <name type="scientific">Hyalella azteca</name>
    <name type="common">Amphipod</name>
    <dbReference type="NCBI Taxonomy" id="294128"/>
    <lineage>
        <taxon>Eukaryota</taxon>
        <taxon>Metazoa</taxon>
        <taxon>Ecdysozoa</taxon>
        <taxon>Arthropoda</taxon>
        <taxon>Crustacea</taxon>
        <taxon>Multicrustacea</taxon>
        <taxon>Malacostraca</taxon>
        <taxon>Eumalacostraca</taxon>
        <taxon>Peracarida</taxon>
        <taxon>Amphipoda</taxon>
        <taxon>Senticaudata</taxon>
        <taxon>Talitrida</taxon>
        <taxon>Talitroidea</taxon>
        <taxon>Hyalellidae</taxon>
        <taxon>Hyalella</taxon>
    </lineage>
</organism>
<sequence>MTITYEEFSMYLWTVMSGMYGKLVVLLMFAFCLTEVLENDVAPLTFQGIFLIYLYVGSIFAIICIYTSVIMENCPSMSASKENLTKQGDPEVGSINSFGTLKRAHISRSKTSRTSFYLRIGALVFGLVTLIFNGLEIAMHSTMRDDCAQDVMFAHPIMQALFTFLQMHFLFVNSEVVVEKFGQIARFAFMHLVATNLAIWVRMVVWESANDWIRLNYGSSDLYDMPWHAQKVLHLHTCYHNNTLGRLWTGSQQQFFPFLIEYRIFIAATVTYIIKCYLFVDSLIPAAVTYIIKCYLSVDSLIAAAVTLIAAAVTYIIKCYLSVDSLIAAAVTYIMWRNVGKEHIKSFSNLSKAILEETLHEKRGRKGHWKVDCRSASKGLFLGLLVLVGGIVILIIFFVMKDHDGFDEKMFWMVNGSQIIILSLSILSCLIGFWQIPKLAVSSTKPLELDRLLLSCTIVGVYIFAIFGMIVGGLYIDEQKLMTIFCSCCLLVIQVSLQGMLVAEASRRTCSTRLQQLVKPGRQVITFLLFSNITLWILDSFITHSTLSQQFQIGFYGTLAWGSENQIVNDLFDARDMTESSEVVHELLEIVHTETELEQRRTDILGKSSSDEPGTSECSQKRSERLKAVVQNWKREEAYAFSSKDSWSLKKFNDLHSSIVVQTNTPKIIGWSTDAKPDSSDTFMTTDDLRYFTQVPIRQRLRESWKNQGLKNNYIRKLNPDDNFAASGSRYITDGKQDSGGPEEYLRITRPVHLLPLPRDLVLLPRKDGGVFVDEDL</sequence>
<keyword evidence="7 12" id="KW-1133">Transmembrane helix</keyword>
<evidence type="ECO:0000256" key="7">
    <source>
        <dbReference type="ARBA" id="ARBA00022989"/>
    </source>
</evidence>
<evidence type="ECO:0000313" key="13">
    <source>
        <dbReference type="EMBL" id="KAA0203178.1"/>
    </source>
</evidence>
<dbReference type="AlphaFoldDB" id="A0A6A0HBK5"/>
<keyword evidence="8" id="KW-0406">Ion transport</keyword>
<reference evidence="13" key="3">
    <citation type="submission" date="2019-06" db="EMBL/GenBank/DDBJ databases">
        <authorList>
            <person name="Poynton C."/>
            <person name="Hasenbein S."/>
            <person name="Benoit J.B."/>
            <person name="Sepulveda M.S."/>
            <person name="Poelchau M.F."/>
            <person name="Murali S.C."/>
            <person name="Chen S."/>
            <person name="Glastad K.M."/>
            <person name="Werren J.H."/>
            <person name="Vineis J.H."/>
            <person name="Bowen J.L."/>
            <person name="Friedrich M."/>
            <person name="Jones J."/>
            <person name="Robertson H.M."/>
            <person name="Feyereisen R."/>
            <person name="Mechler-Hickson A."/>
            <person name="Mathers N."/>
            <person name="Lee C.E."/>
            <person name="Colbourne J.K."/>
            <person name="Biales A."/>
            <person name="Johnston J.S."/>
            <person name="Wellborn G.A."/>
            <person name="Rosendale A.J."/>
            <person name="Cridge A.G."/>
            <person name="Munoz-Torres M.C."/>
            <person name="Bain P.A."/>
            <person name="Manny A.R."/>
            <person name="Major K.M."/>
            <person name="Lambert F.N."/>
            <person name="Vulpe C.D."/>
            <person name="Tuck P."/>
            <person name="Blalock B.J."/>
            <person name="Lin Y.-Y."/>
            <person name="Smith M.E."/>
            <person name="Ochoa-Acuna H."/>
            <person name="Chen M.-J.M."/>
            <person name="Childers C.P."/>
            <person name="Qu J."/>
            <person name="Dugan S."/>
            <person name="Lee S.L."/>
            <person name="Chao H."/>
            <person name="Dinh H."/>
            <person name="Han Y."/>
            <person name="Doddapaneni H."/>
            <person name="Worley K.C."/>
            <person name="Muzny D.M."/>
            <person name="Gibbs R.A."/>
            <person name="Richards S."/>
        </authorList>
    </citation>
    <scope>NUCLEOTIDE SEQUENCE</scope>
    <source>
        <strain evidence="13">HAZT.00-mixed</strain>
        <tissue evidence="13">Whole organism</tissue>
    </source>
</reference>
<keyword evidence="9 12" id="KW-0472">Membrane</keyword>